<reference evidence="8" key="1">
    <citation type="journal article" date="2014" name="Int. J. Syst. Evol. Microbiol.">
        <title>Complete genome sequence of Corynebacterium casei LMG S-19264T (=DSM 44701T), isolated from a smear-ripened cheese.</title>
        <authorList>
            <consortium name="US DOE Joint Genome Institute (JGI-PGF)"/>
            <person name="Walter F."/>
            <person name="Albersmeier A."/>
            <person name="Kalinowski J."/>
            <person name="Ruckert C."/>
        </authorList>
    </citation>
    <scope>NUCLEOTIDE SEQUENCE</scope>
    <source>
        <strain evidence="8">CCM 7684</strain>
    </source>
</reference>
<evidence type="ECO:0000256" key="6">
    <source>
        <dbReference type="RuleBase" id="RU364082"/>
    </source>
</evidence>
<dbReference type="UniPathway" id="UPA00124"/>
<evidence type="ECO:0000313" key="9">
    <source>
        <dbReference type="Proteomes" id="UP000602745"/>
    </source>
</evidence>
<dbReference type="InterPro" id="IPR029903">
    <property type="entry name" value="RmlD-like-bd"/>
</dbReference>
<reference evidence="8" key="2">
    <citation type="submission" date="2020-09" db="EMBL/GenBank/DDBJ databases">
        <authorList>
            <person name="Sun Q."/>
            <person name="Sedlacek I."/>
        </authorList>
    </citation>
    <scope>NUCLEOTIDE SEQUENCE</scope>
    <source>
        <strain evidence="8">CCM 7684</strain>
    </source>
</reference>
<dbReference type="AlphaFoldDB" id="A0A8J2VT17"/>
<protein>
    <recommendedName>
        <fullName evidence="4 6">dTDP-4-dehydrorhamnose reductase</fullName>
        <ecNumber evidence="3 6">1.1.1.133</ecNumber>
    </recommendedName>
</protein>
<evidence type="ECO:0000256" key="3">
    <source>
        <dbReference type="ARBA" id="ARBA00012929"/>
    </source>
</evidence>
<keyword evidence="9" id="KW-1185">Reference proteome</keyword>
<comment type="function">
    <text evidence="6">Catalyzes the reduction of dTDP-6-deoxy-L-lyxo-4-hexulose to yield dTDP-L-rhamnose.</text>
</comment>
<dbReference type="GO" id="GO:0005829">
    <property type="term" value="C:cytosol"/>
    <property type="evidence" value="ECO:0007669"/>
    <property type="project" value="TreeGrafter"/>
</dbReference>
<dbReference type="PANTHER" id="PTHR10491">
    <property type="entry name" value="DTDP-4-DEHYDRORHAMNOSE REDUCTASE"/>
    <property type="match status" value="1"/>
</dbReference>
<dbReference type="EC" id="1.1.1.133" evidence="3 6"/>
<name>A0A8J2VT17_9RHOB</name>
<dbReference type="Proteomes" id="UP000602745">
    <property type="component" value="Unassembled WGS sequence"/>
</dbReference>
<dbReference type="EMBL" id="BMCP01000002">
    <property type="protein sequence ID" value="GGE39835.1"/>
    <property type="molecule type" value="Genomic_DNA"/>
</dbReference>
<comment type="cofactor">
    <cofactor evidence="6">
        <name>Mg(2+)</name>
        <dbReference type="ChEBI" id="CHEBI:18420"/>
    </cofactor>
    <text evidence="6">Binds 1 Mg(2+) ion per monomer.</text>
</comment>
<comment type="pathway">
    <text evidence="1 6">Carbohydrate biosynthesis; dTDP-L-rhamnose biosynthesis.</text>
</comment>
<feature type="domain" description="RmlD-like substrate binding" evidence="7">
    <location>
        <begin position="1"/>
        <end position="223"/>
    </location>
</feature>
<dbReference type="GO" id="GO:0008831">
    <property type="term" value="F:dTDP-4-dehydrorhamnose reductase activity"/>
    <property type="evidence" value="ECO:0007669"/>
    <property type="project" value="UniProtKB-EC"/>
</dbReference>
<comment type="catalytic activity">
    <reaction evidence="5 6">
        <text>dTDP-beta-L-rhamnose + NADP(+) = dTDP-4-dehydro-beta-L-rhamnose + NADPH + H(+)</text>
        <dbReference type="Rhea" id="RHEA:21796"/>
        <dbReference type="ChEBI" id="CHEBI:15378"/>
        <dbReference type="ChEBI" id="CHEBI:57510"/>
        <dbReference type="ChEBI" id="CHEBI:57783"/>
        <dbReference type="ChEBI" id="CHEBI:58349"/>
        <dbReference type="ChEBI" id="CHEBI:62830"/>
        <dbReference type="EC" id="1.1.1.133"/>
    </reaction>
</comment>
<evidence type="ECO:0000259" key="7">
    <source>
        <dbReference type="Pfam" id="PF04321"/>
    </source>
</evidence>
<keyword evidence="6" id="KW-0560">Oxidoreductase</keyword>
<keyword evidence="6" id="KW-0521">NADP</keyword>
<accession>A0A8J2VT17</accession>
<dbReference type="InterPro" id="IPR005913">
    <property type="entry name" value="dTDP_dehydrorham_reduct"/>
</dbReference>
<dbReference type="GO" id="GO:0019305">
    <property type="term" value="P:dTDP-rhamnose biosynthetic process"/>
    <property type="evidence" value="ECO:0007669"/>
    <property type="project" value="UniProtKB-UniPathway"/>
</dbReference>
<dbReference type="CDD" id="cd05254">
    <property type="entry name" value="dTDP_HR_like_SDR_e"/>
    <property type="match status" value="1"/>
</dbReference>
<organism evidence="8 9">
    <name type="scientific">Agaricicola taiwanensis</name>
    <dbReference type="NCBI Taxonomy" id="591372"/>
    <lineage>
        <taxon>Bacteria</taxon>
        <taxon>Pseudomonadati</taxon>
        <taxon>Pseudomonadota</taxon>
        <taxon>Alphaproteobacteria</taxon>
        <taxon>Rhodobacterales</taxon>
        <taxon>Paracoccaceae</taxon>
        <taxon>Agaricicola</taxon>
    </lineage>
</organism>
<evidence type="ECO:0000256" key="2">
    <source>
        <dbReference type="ARBA" id="ARBA00010944"/>
    </source>
</evidence>
<dbReference type="SUPFAM" id="SSF51735">
    <property type="entry name" value="NAD(P)-binding Rossmann-fold domains"/>
    <property type="match status" value="1"/>
</dbReference>
<sequence length="299" mass="33640">MRILILGGDGMLGHHLLSEFEATHDVAVTLRRPFRDYHCFGLFAPERSFCGVDARSFDTIARAVDAFEPEVVINAIGLVKQRDDANDRLLAIEINSMLPHRLAALCRTRGARLIHISTDCVFSGRRGLYREADVADAEDIYGRTKLLGEVCDPGCLTLRTSFIGYELSRKRSLLEWLLAQRGQIRGFTRAVFSGLTAHELSHVLRLIVERHPSASGLYHLASRPIDKFRLLTLIKRSFGLPIEIIPDEGVAVDRSLDGSLFNERFSYQSPSWEKMIADLCHIQADHSAVSPSLRYLRQP</sequence>
<evidence type="ECO:0000256" key="1">
    <source>
        <dbReference type="ARBA" id="ARBA00004781"/>
    </source>
</evidence>
<evidence type="ECO:0000313" key="8">
    <source>
        <dbReference type="EMBL" id="GGE39835.1"/>
    </source>
</evidence>
<evidence type="ECO:0000256" key="4">
    <source>
        <dbReference type="ARBA" id="ARBA00017099"/>
    </source>
</evidence>
<comment type="similarity">
    <text evidence="2 6">Belongs to the dTDP-4-dehydrorhamnose reductase family.</text>
</comment>
<dbReference type="Gene3D" id="3.40.50.720">
    <property type="entry name" value="NAD(P)-binding Rossmann-like Domain"/>
    <property type="match status" value="1"/>
</dbReference>
<gene>
    <name evidence="8" type="ORF">GCM10007276_16430</name>
</gene>
<dbReference type="PANTHER" id="PTHR10491:SF4">
    <property type="entry name" value="METHIONINE ADENOSYLTRANSFERASE 2 SUBUNIT BETA"/>
    <property type="match status" value="1"/>
</dbReference>
<dbReference type="InterPro" id="IPR036291">
    <property type="entry name" value="NAD(P)-bd_dom_sf"/>
</dbReference>
<comment type="caution">
    <text evidence="8">The sequence shown here is derived from an EMBL/GenBank/DDBJ whole genome shotgun (WGS) entry which is preliminary data.</text>
</comment>
<proteinExistence type="inferred from homology"/>
<dbReference type="Pfam" id="PF04321">
    <property type="entry name" value="RmlD_sub_bind"/>
    <property type="match status" value="1"/>
</dbReference>
<evidence type="ECO:0000256" key="5">
    <source>
        <dbReference type="ARBA" id="ARBA00048200"/>
    </source>
</evidence>
<dbReference type="RefSeq" id="WP_188409277.1">
    <property type="nucleotide sequence ID" value="NZ_BMCP01000002.1"/>
</dbReference>